<gene>
    <name evidence="4" type="ORF">B0J15DRAFT_404267</name>
</gene>
<dbReference type="GO" id="GO:0003677">
    <property type="term" value="F:DNA binding"/>
    <property type="evidence" value="ECO:0007669"/>
    <property type="project" value="InterPro"/>
</dbReference>
<protein>
    <recommendedName>
        <fullName evidence="3">VOC domain-containing protein</fullName>
    </recommendedName>
</protein>
<dbReference type="InterPro" id="IPR007219">
    <property type="entry name" value="XnlR_reg_dom"/>
</dbReference>
<comment type="caution">
    <text evidence="4">The sequence shown here is derived from an EMBL/GenBank/DDBJ whole genome shotgun (WGS) entry which is preliminary data.</text>
</comment>
<dbReference type="OrthoDB" id="4685598at2759"/>
<evidence type="ECO:0000256" key="2">
    <source>
        <dbReference type="SAM" id="SignalP"/>
    </source>
</evidence>
<reference evidence="4" key="1">
    <citation type="journal article" date="2021" name="Nat. Commun.">
        <title>Genetic determinants of endophytism in the Arabidopsis root mycobiome.</title>
        <authorList>
            <person name="Mesny F."/>
            <person name="Miyauchi S."/>
            <person name="Thiergart T."/>
            <person name="Pickel B."/>
            <person name="Atanasova L."/>
            <person name="Karlsson M."/>
            <person name="Huettel B."/>
            <person name="Barry K.W."/>
            <person name="Haridas S."/>
            <person name="Chen C."/>
            <person name="Bauer D."/>
            <person name="Andreopoulos W."/>
            <person name="Pangilinan J."/>
            <person name="LaButti K."/>
            <person name="Riley R."/>
            <person name="Lipzen A."/>
            <person name="Clum A."/>
            <person name="Drula E."/>
            <person name="Henrissat B."/>
            <person name="Kohler A."/>
            <person name="Grigoriev I.V."/>
            <person name="Martin F.M."/>
            <person name="Hacquard S."/>
        </authorList>
    </citation>
    <scope>NUCLEOTIDE SEQUENCE</scope>
    <source>
        <strain evidence="4">FSSC 5 MPI-SDFR-AT-0091</strain>
    </source>
</reference>
<dbReference type="InterPro" id="IPR037523">
    <property type="entry name" value="VOC_core"/>
</dbReference>
<dbReference type="EMBL" id="JAGTJS010000019">
    <property type="protein sequence ID" value="KAH7242871.1"/>
    <property type="molecule type" value="Genomic_DNA"/>
</dbReference>
<dbReference type="PROSITE" id="PS51819">
    <property type="entry name" value="VOC"/>
    <property type="match status" value="1"/>
</dbReference>
<evidence type="ECO:0000313" key="4">
    <source>
        <dbReference type="EMBL" id="KAH7242871.1"/>
    </source>
</evidence>
<keyword evidence="2" id="KW-0732">Signal</keyword>
<organism evidence="4 5">
    <name type="scientific">Fusarium solani</name>
    <name type="common">Filamentous fungus</name>
    <dbReference type="NCBI Taxonomy" id="169388"/>
    <lineage>
        <taxon>Eukaryota</taxon>
        <taxon>Fungi</taxon>
        <taxon>Dikarya</taxon>
        <taxon>Ascomycota</taxon>
        <taxon>Pezizomycotina</taxon>
        <taxon>Sordariomycetes</taxon>
        <taxon>Hypocreomycetidae</taxon>
        <taxon>Hypocreales</taxon>
        <taxon>Nectriaceae</taxon>
        <taxon>Fusarium</taxon>
        <taxon>Fusarium solani species complex</taxon>
    </lineage>
</organism>
<dbReference type="PANTHER" id="PTHR47785">
    <property type="entry name" value="ZN(II)2CYS6 TRANSCRIPTION FACTOR (EUROFUNG)-RELATED-RELATED"/>
    <property type="match status" value="1"/>
</dbReference>
<feature type="domain" description="VOC" evidence="3">
    <location>
        <begin position="25"/>
        <end position="172"/>
    </location>
</feature>
<dbReference type="Pfam" id="PF04082">
    <property type="entry name" value="Fungal_trans"/>
    <property type="match status" value="1"/>
</dbReference>
<feature type="chain" id="PRO_5040357511" description="VOC domain-containing protein" evidence="2">
    <location>
        <begin position="24"/>
        <end position="763"/>
    </location>
</feature>
<evidence type="ECO:0000313" key="5">
    <source>
        <dbReference type="Proteomes" id="UP000736672"/>
    </source>
</evidence>
<feature type="signal peptide" evidence="2">
    <location>
        <begin position="1"/>
        <end position="23"/>
    </location>
</feature>
<dbReference type="Gene3D" id="3.10.180.10">
    <property type="entry name" value="2,3-Dihydroxybiphenyl 1,2-Dioxygenase, domain 1"/>
    <property type="match status" value="1"/>
</dbReference>
<dbReference type="GO" id="GO:0006351">
    <property type="term" value="P:DNA-templated transcription"/>
    <property type="evidence" value="ECO:0007669"/>
    <property type="project" value="InterPro"/>
</dbReference>
<accession>A0A9P9GPQ3</accession>
<name>A0A9P9GPQ3_FUSSL</name>
<evidence type="ECO:0000259" key="3">
    <source>
        <dbReference type="PROSITE" id="PS51819"/>
    </source>
</evidence>
<sequence length="763" mass="85180">MSKHKCVLPLLLLLFVFLTTCFSFRVNHVAIAVPNLDEAIEWYSDVFNLTLLIPALTLDRSKRPDNPIFTIYPPSCKWMRLALLGAGPEGPTDLELFQFQDPTPEEECNFELQYRRGGYFHMALTVEDVDAVVEKIVSRGGRKVGLDMPCSKSHKAAYVTDKWGNGMEIMNASYSDIPMSLWGGVTGHSGQAQGSGNPSRRLALNVGLNRSHAVAHLLTRERLAMLVENERPNATRISHPVGAALALGWTAAMLKQLLQIAELEGTLKRMDEKLDILTTLARQNEGQSRSFMPRAVHDAPAPASSPSTQVATFSPMNFGGGELYAAPTPFLDTGRIREELSLSQRHSTAPQHLLTWPCSPLQLSEPDLQYPMHLEIKRSKMSQSTAPPRHLEMLSRDHTWLSGLSLSDVHLLTKSYFEHFHPSCLILDENIFYSDILSKALQINFAKDHSTCTVLLVCAIGSIAAYYSGHEDWCSSLEHDVGIGFFNLANEMFRDLEGANWSSVECLLLMGVYDAWQVSHRACCTILILVPLQGTLGARECQLFWIAYLHESQILAEFDFPASGLGKLASSIPLPLMPGAGTDPHYAKYQFFFLALISMRKLLNRILFHLYSREQNSENPSHDSPSAEKPTAFLSATPSIIQELDRQLEEWRMCLPSGLEFSAYSGAQQTDDQDIAQIRPIHERLRGNLMARYFAAKSIIHRPFIYRALHCEHGSILAEEDQIGAQTAIGSAFRCTLYSGIFHEPLPLLLHPINTCRRCGSNS</sequence>
<dbReference type="SUPFAM" id="SSF54593">
    <property type="entry name" value="Glyoxalase/Bleomycin resistance protein/Dihydroxybiphenyl dioxygenase"/>
    <property type="match status" value="1"/>
</dbReference>
<evidence type="ECO:0000256" key="1">
    <source>
        <dbReference type="ARBA" id="ARBA00023242"/>
    </source>
</evidence>
<dbReference type="Proteomes" id="UP000736672">
    <property type="component" value="Unassembled WGS sequence"/>
</dbReference>
<keyword evidence="5" id="KW-1185">Reference proteome</keyword>
<keyword evidence="1" id="KW-0539">Nucleus</keyword>
<dbReference type="CDD" id="cd12148">
    <property type="entry name" value="fungal_TF_MHR"/>
    <property type="match status" value="1"/>
</dbReference>
<dbReference type="InterPro" id="IPR004360">
    <property type="entry name" value="Glyas_Fos-R_dOase_dom"/>
</dbReference>
<dbReference type="PANTHER" id="PTHR47785:SF6">
    <property type="entry name" value="ZN(II)2CYS6 TRANSCRIPTION FACTOR (EUROFUNG)"/>
    <property type="match status" value="1"/>
</dbReference>
<dbReference type="GO" id="GO:0008270">
    <property type="term" value="F:zinc ion binding"/>
    <property type="evidence" value="ECO:0007669"/>
    <property type="project" value="InterPro"/>
</dbReference>
<dbReference type="InterPro" id="IPR029068">
    <property type="entry name" value="Glyas_Bleomycin-R_OHBP_Dase"/>
</dbReference>
<proteinExistence type="predicted"/>
<dbReference type="Pfam" id="PF00903">
    <property type="entry name" value="Glyoxalase"/>
    <property type="match status" value="1"/>
</dbReference>
<dbReference type="AlphaFoldDB" id="A0A9P9GPQ3"/>
<dbReference type="InterPro" id="IPR053181">
    <property type="entry name" value="EcdB-like_regulator"/>
</dbReference>